<feature type="region of interest" description="Disordered" evidence="1">
    <location>
        <begin position="84"/>
        <end position="117"/>
    </location>
</feature>
<evidence type="ECO:0000313" key="3">
    <source>
        <dbReference type="Proteomes" id="UP000176944"/>
    </source>
</evidence>
<evidence type="ECO:0000313" key="2">
    <source>
        <dbReference type="EMBL" id="AOY79640.1"/>
    </source>
</evidence>
<accession>A0A1D9FWV9</accession>
<dbReference type="Proteomes" id="UP000176944">
    <property type="component" value="Chromosome"/>
</dbReference>
<feature type="compositionally biased region" description="Polar residues" evidence="1">
    <location>
        <begin position="1"/>
        <end position="22"/>
    </location>
</feature>
<dbReference type="Gene3D" id="1.10.3130.10">
    <property type="entry name" value="serine acetyltransferase, domain 1"/>
    <property type="match status" value="1"/>
</dbReference>
<dbReference type="AlphaFoldDB" id="A0A1D9FWV9"/>
<dbReference type="InterPro" id="IPR042122">
    <property type="entry name" value="Ser_AcTrfase_N_sf"/>
</dbReference>
<proteinExistence type="predicted"/>
<feature type="compositionally biased region" description="Polar residues" evidence="1">
    <location>
        <begin position="108"/>
        <end position="117"/>
    </location>
</feature>
<name>A0A1D9FWV9_MOOP1</name>
<organism evidence="2 3">
    <name type="scientific">Moorena producens (strain JHB)</name>
    <dbReference type="NCBI Taxonomy" id="1454205"/>
    <lineage>
        <taxon>Bacteria</taxon>
        <taxon>Bacillati</taxon>
        <taxon>Cyanobacteriota</taxon>
        <taxon>Cyanophyceae</taxon>
        <taxon>Coleofasciculales</taxon>
        <taxon>Coleofasciculaceae</taxon>
        <taxon>Moorena</taxon>
    </lineage>
</organism>
<sequence length="117" mass="12795">MLQPITFTRSQDISSKSQTVDVPTNPAAPSDASSRSTTSSLAFGWWQTLWADIDVIFTRDPAARNWLEVLFCYPGTGQTARCRGQANSDIDRPHRYFGTTGAGFEGAQTHSNSLTHG</sequence>
<dbReference type="EMBL" id="CP017708">
    <property type="protein sequence ID" value="AOY79640.1"/>
    <property type="molecule type" value="Genomic_DNA"/>
</dbReference>
<evidence type="ECO:0000256" key="1">
    <source>
        <dbReference type="SAM" id="MobiDB-lite"/>
    </source>
</evidence>
<feature type="region of interest" description="Disordered" evidence="1">
    <location>
        <begin position="1"/>
        <end position="37"/>
    </location>
</feature>
<gene>
    <name evidence="2" type="ORF">BJP36_06590</name>
</gene>
<feature type="compositionally biased region" description="Low complexity" evidence="1">
    <location>
        <begin position="27"/>
        <end position="37"/>
    </location>
</feature>
<protein>
    <submittedName>
        <fullName evidence="2">Uncharacterized protein</fullName>
    </submittedName>
</protein>
<reference evidence="3" key="1">
    <citation type="submission" date="2016-10" db="EMBL/GenBank/DDBJ databases">
        <title>Comparative genomics uncovers the prolific and rare metabolic potential of the cyanobacterial genus Moorea.</title>
        <authorList>
            <person name="Leao T."/>
            <person name="Castelao G."/>
            <person name="Korobeynikov A."/>
            <person name="Monroe E.A."/>
            <person name="Podell S."/>
            <person name="Glukhov E."/>
            <person name="Allen E."/>
            <person name="Gerwick W.H."/>
            <person name="Gerwick L."/>
        </authorList>
    </citation>
    <scope>NUCLEOTIDE SEQUENCE [LARGE SCALE GENOMIC DNA]</scope>
    <source>
        <strain evidence="3">JHB</strain>
    </source>
</reference>